<dbReference type="InterPro" id="IPR036640">
    <property type="entry name" value="ABC1_TM_sf"/>
</dbReference>
<feature type="transmembrane region" description="Helical" evidence="9">
    <location>
        <begin position="290"/>
        <end position="307"/>
    </location>
</feature>
<keyword evidence="6 9" id="KW-1133">Transmembrane helix</keyword>
<dbReference type="SMART" id="SM00382">
    <property type="entry name" value="AAA"/>
    <property type="match status" value="2"/>
</dbReference>
<keyword evidence="13" id="KW-1185">Reference proteome</keyword>
<accession>A0ABQ7JRP6</accession>
<dbReference type="InterPro" id="IPR027417">
    <property type="entry name" value="P-loop_NTPase"/>
</dbReference>
<feature type="transmembrane region" description="Helical" evidence="9">
    <location>
        <begin position="502"/>
        <end position="528"/>
    </location>
</feature>
<keyword evidence="5" id="KW-0067">ATP-binding</keyword>
<evidence type="ECO:0000256" key="6">
    <source>
        <dbReference type="ARBA" id="ARBA00022989"/>
    </source>
</evidence>
<dbReference type="SUPFAM" id="SSF90123">
    <property type="entry name" value="ABC transporter transmembrane region"/>
    <property type="match status" value="2"/>
</dbReference>
<dbReference type="PANTHER" id="PTHR24223">
    <property type="entry name" value="ATP-BINDING CASSETTE SUB-FAMILY C"/>
    <property type="match status" value="1"/>
</dbReference>
<dbReference type="CDD" id="cd18580">
    <property type="entry name" value="ABC_6TM_ABCC_D2"/>
    <property type="match status" value="1"/>
</dbReference>
<feature type="transmembrane region" description="Helical" evidence="9">
    <location>
        <begin position="1086"/>
        <end position="1106"/>
    </location>
</feature>
<dbReference type="Pfam" id="PF24357">
    <property type="entry name" value="TMD0_ABC"/>
    <property type="match status" value="1"/>
</dbReference>
<comment type="subcellular location">
    <subcellularLocation>
        <location evidence="1">Membrane</location>
        <topology evidence="1">Multi-pass membrane protein</topology>
    </subcellularLocation>
</comment>
<evidence type="ECO:0008006" key="14">
    <source>
        <dbReference type="Google" id="ProtNLM"/>
    </source>
</evidence>
<evidence type="ECO:0000313" key="12">
    <source>
        <dbReference type="EMBL" id="KAG0283837.1"/>
    </source>
</evidence>
<dbReference type="Gene3D" id="1.20.1560.10">
    <property type="entry name" value="ABC transporter type 1, transmembrane domain"/>
    <property type="match status" value="2"/>
</dbReference>
<dbReference type="Gene3D" id="3.40.50.300">
    <property type="entry name" value="P-loop containing nucleotide triphosphate hydrolases"/>
    <property type="match status" value="2"/>
</dbReference>
<dbReference type="EMBL" id="JAAAIM010000850">
    <property type="protein sequence ID" value="KAG0283837.1"/>
    <property type="molecule type" value="Genomic_DNA"/>
</dbReference>
<feature type="transmembrane region" description="Helical" evidence="9">
    <location>
        <begin position="534"/>
        <end position="554"/>
    </location>
</feature>
<dbReference type="PROSITE" id="PS00211">
    <property type="entry name" value="ABC_TRANSPORTER_1"/>
    <property type="match status" value="2"/>
</dbReference>
<organism evidence="12 13">
    <name type="scientific">Linnemannia gamsii</name>
    <dbReference type="NCBI Taxonomy" id="64522"/>
    <lineage>
        <taxon>Eukaryota</taxon>
        <taxon>Fungi</taxon>
        <taxon>Fungi incertae sedis</taxon>
        <taxon>Mucoromycota</taxon>
        <taxon>Mortierellomycotina</taxon>
        <taxon>Mortierellomycetes</taxon>
        <taxon>Mortierellales</taxon>
        <taxon>Mortierellaceae</taxon>
        <taxon>Linnemannia</taxon>
    </lineage>
</organism>
<dbReference type="InterPro" id="IPR056227">
    <property type="entry name" value="TMD0_ABC"/>
</dbReference>
<dbReference type="CDD" id="cd03244">
    <property type="entry name" value="ABCC_MRP_domain2"/>
    <property type="match status" value="1"/>
</dbReference>
<feature type="transmembrane region" description="Helical" evidence="9">
    <location>
        <begin position="1175"/>
        <end position="1192"/>
    </location>
</feature>
<feature type="transmembrane region" description="Helical" evidence="9">
    <location>
        <begin position="33"/>
        <end position="53"/>
    </location>
</feature>
<keyword evidence="2" id="KW-0813">Transport</keyword>
<feature type="domain" description="ABC transmembrane type-1" evidence="11">
    <location>
        <begin position="290"/>
        <end position="570"/>
    </location>
</feature>
<evidence type="ECO:0000256" key="9">
    <source>
        <dbReference type="SAM" id="Phobius"/>
    </source>
</evidence>
<dbReference type="InterPro" id="IPR003593">
    <property type="entry name" value="AAA+_ATPase"/>
</dbReference>
<dbReference type="PROSITE" id="PS50929">
    <property type="entry name" value="ABC_TM1F"/>
    <property type="match status" value="2"/>
</dbReference>
<evidence type="ECO:0000256" key="8">
    <source>
        <dbReference type="SAM" id="MobiDB-lite"/>
    </source>
</evidence>
<evidence type="ECO:0000313" key="13">
    <source>
        <dbReference type="Proteomes" id="UP001194696"/>
    </source>
</evidence>
<feature type="transmembrane region" description="Helical" evidence="9">
    <location>
        <begin position="93"/>
        <end position="114"/>
    </location>
</feature>
<proteinExistence type="predicted"/>
<feature type="transmembrane region" description="Helical" evidence="9">
    <location>
        <begin position="126"/>
        <end position="147"/>
    </location>
</feature>
<dbReference type="PROSITE" id="PS50893">
    <property type="entry name" value="ABC_TRANSPORTER_2"/>
    <property type="match status" value="2"/>
</dbReference>
<dbReference type="InterPro" id="IPR050173">
    <property type="entry name" value="ABC_transporter_C-like"/>
</dbReference>
<evidence type="ECO:0000256" key="1">
    <source>
        <dbReference type="ARBA" id="ARBA00004141"/>
    </source>
</evidence>
<feature type="transmembrane region" description="Helical" evidence="9">
    <location>
        <begin position="65"/>
        <end position="87"/>
    </location>
</feature>
<feature type="region of interest" description="Disordered" evidence="8">
    <location>
        <begin position="885"/>
        <end position="915"/>
    </location>
</feature>
<dbReference type="InterPro" id="IPR017871">
    <property type="entry name" value="ABC_transporter-like_CS"/>
</dbReference>
<evidence type="ECO:0000256" key="2">
    <source>
        <dbReference type="ARBA" id="ARBA00022448"/>
    </source>
</evidence>
<keyword evidence="7 9" id="KW-0472">Membrane</keyword>
<keyword evidence="4" id="KW-0547">Nucleotide-binding</keyword>
<dbReference type="InterPro" id="IPR011527">
    <property type="entry name" value="ABC1_TM_dom"/>
</dbReference>
<feature type="domain" description="ABC transmembrane type-1" evidence="11">
    <location>
        <begin position="949"/>
        <end position="1226"/>
    </location>
</feature>
<dbReference type="CDD" id="cd03250">
    <property type="entry name" value="ABCC_MRP_domain1"/>
    <property type="match status" value="1"/>
</dbReference>
<feature type="transmembrane region" description="Helical" evidence="9">
    <location>
        <begin position="319"/>
        <end position="339"/>
    </location>
</feature>
<feature type="domain" description="ABC transporter" evidence="10">
    <location>
        <begin position="1264"/>
        <end position="1528"/>
    </location>
</feature>
<evidence type="ECO:0000259" key="11">
    <source>
        <dbReference type="PROSITE" id="PS50929"/>
    </source>
</evidence>
<name>A0ABQ7JRP6_9FUNG</name>
<feature type="transmembrane region" description="Helical" evidence="9">
    <location>
        <begin position="422"/>
        <end position="442"/>
    </location>
</feature>
<dbReference type="Pfam" id="PF00664">
    <property type="entry name" value="ABC_membrane"/>
    <property type="match status" value="2"/>
</dbReference>
<sequence>MQLNDGSSWCDPQGWGPVNENGISLAPCFQNTAVLGAPALVASIAFLVRGAYLTRHGRAHGLGHIPIYWPQQFATVVAIGALITHLWTASAGGISTSFAFGSLLVTWLLVIYLNRLESIYDIRSSNALFFFKLYSILATTVTLYSLHHNDEVDDDSLRYLHAYFYAIIAVFVLEALPRGSTRVQRQSDANSHDKANFFSRLTFHYMQSIVNLGYKRPLTIDDIKILPTESETQHGYDQLNAQWEAHKKDIQAHNDKAGADHQKSPNLMRVICKTFIGQFSTIISVRISHSLLQFLLPVLIEQIMIYIESDKSEDELPKARGIILALGMLTVSLAVSLLINQSHKKEVELALEIRNALVSMIYRKALILSPGSRKSSSTGAITNHMSNDAEKWLKDIGWLLGWFDVPLKILIAVAMLYRIIGWPVFCGLFVIVLITPTQTWVGEFFDKTRDAKAEAMDSRVLLMTEILSNIKTIKLYGYESGFKTKVEAFRDKEIALLRKSGVVLSFLSIVFTCLPLFIAFVSFAVYATVGGPNFTPGVMNAQVVFISLSLFGLLQHPIGSMPNITESTVSLRVSTRRIQKFLLKEELDSSAVQRDPILPKDPKVPVIQIADATFAWASVDTSIAAKGYSDDEEEADETTSLLSTERVEPSAPTLVDINAYVARGQLTAVVGRVGQGKSSLLSAIIGDMYKRQGSVKIYGSVAYVSQQAWICNATVRDNIVFGKTFNQERYNQVLFASGLLPDLEILAAGDMTEIGERGINLSGGQKQRVSLARAAYQDADIYLMDDPLSAVDAHVDQHLWEHLIGHKGLLKDKTRLLVTHGIHHLEHVDHILVVKEGQIMEAGHYKELMTAKKAFHQLIKDFSVSHRKKSKNSSAIAVDADAVAGTSSSAGSDEDETGTVISSQDGNMKDGDGEDADGELVKDEEAHSGIVGWDTFKVYCEAMSWDMFVATVVMFVIWEVLQLSVPLWLEHWVSVMDTTDHSVTYFLVIYAVLVTIYIVIDVWVGYVSNVIACIRASVVLHENVLARVLRLPMAFFDVTPQGRILNRFSSDIGGIDESVPDSFLSLLTCLSNFLGTLMILTFATPAFIFVIPGIALVYMIIQKYYIRTSSNLRRLDSVNKSPLYQHFNESLNGLSSIRAMNIKDRFIHENAARSNKSATATYASLMINRWLNIRMEALTSVAVFCAALLAVLNKENITPSMAGLALSSTSTLAYNVIWTLRSYCDLCSDLIAVERVHDYSNKRAEAPASTGVRIPKNWPQEGRIVFKNYSTRYREGLDLVLKNVSFEVQPSEKVGIVGRTGAGKSSLTLALFRIVEAADSYWARASAQESEGSAVEDEFDISDAFGGDTGAIEIDGVDISTLGLNDLRQHLSIIPQDPTLFSGTVRENLDPLNELSDTELWQALERAHLKTYISSLNGGLSFEVSQNGENFSVGQRSLICLARALLRKTKILVLDEATAAVDVETDELIQKTIRTEFKDRTILTIAHRIKTVMDSDKILVLEKGKVEEFDEPKKLMKAKGGLFYSLAHQAGES</sequence>
<feature type="transmembrane region" description="Helical" evidence="9">
    <location>
        <begin position="947"/>
        <end position="965"/>
    </location>
</feature>
<comment type="caution">
    <text evidence="12">The sequence shown here is derived from an EMBL/GenBank/DDBJ whole genome shotgun (WGS) entry which is preliminary data.</text>
</comment>
<feature type="transmembrane region" description="Helical" evidence="9">
    <location>
        <begin position="159"/>
        <end position="176"/>
    </location>
</feature>
<dbReference type="InterPro" id="IPR044746">
    <property type="entry name" value="ABCC_6TM_D1"/>
</dbReference>
<dbReference type="InterPro" id="IPR044726">
    <property type="entry name" value="ABCC_6TM_D2"/>
</dbReference>
<keyword evidence="3 9" id="KW-0812">Transmembrane</keyword>
<evidence type="ECO:0000256" key="5">
    <source>
        <dbReference type="ARBA" id="ARBA00022840"/>
    </source>
</evidence>
<dbReference type="Proteomes" id="UP001194696">
    <property type="component" value="Unassembled WGS sequence"/>
</dbReference>
<dbReference type="InterPro" id="IPR003439">
    <property type="entry name" value="ABC_transporter-like_ATP-bd"/>
</dbReference>
<evidence type="ECO:0000256" key="4">
    <source>
        <dbReference type="ARBA" id="ARBA00022741"/>
    </source>
</evidence>
<evidence type="ECO:0000256" key="3">
    <source>
        <dbReference type="ARBA" id="ARBA00022692"/>
    </source>
</evidence>
<dbReference type="CDD" id="cd18579">
    <property type="entry name" value="ABC_6TM_ABCC_D1"/>
    <property type="match status" value="1"/>
</dbReference>
<reference evidence="12 13" key="1">
    <citation type="journal article" date="2020" name="Fungal Divers.">
        <title>Resolving the Mortierellaceae phylogeny through synthesis of multi-gene phylogenetics and phylogenomics.</title>
        <authorList>
            <person name="Vandepol N."/>
            <person name="Liber J."/>
            <person name="Desiro A."/>
            <person name="Na H."/>
            <person name="Kennedy M."/>
            <person name="Barry K."/>
            <person name="Grigoriev I.V."/>
            <person name="Miller A.N."/>
            <person name="O'Donnell K."/>
            <person name="Stajich J.E."/>
            <person name="Bonito G."/>
        </authorList>
    </citation>
    <scope>NUCLEOTIDE SEQUENCE [LARGE SCALE GENOMIC DNA]</scope>
    <source>
        <strain evidence="12 13">AD045</strain>
    </source>
</reference>
<protein>
    <recommendedName>
        <fullName evidence="14">P-loop containing nucleoside triphosphate hydrolase protein</fullName>
    </recommendedName>
</protein>
<dbReference type="Pfam" id="PF00005">
    <property type="entry name" value="ABC_tran"/>
    <property type="match status" value="2"/>
</dbReference>
<evidence type="ECO:0000259" key="10">
    <source>
        <dbReference type="PROSITE" id="PS50893"/>
    </source>
</evidence>
<evidence type="ECO:0000256" key="7">
    <source>
        <dbReference type="ARBA" id="ARBA00023136"/>
    </source>
</evidence>
<dbReference type="SUPFAM" id="SSF52540">
    <property type="entry name" value="P-loop containing nucleoside triphosphate hydrolases"/>
    <property type="match status" value="3"/>
</dbReference>
<feature type="domain" description="ABC transporter" evidence="10">
    <location>
        <begin position="639"/>
        <end position="861"/>
    </location>
</feature>
<gene>
    <name evidence="12" type="ORF">BGZ96_011801</name>
</gene>
<feature type="transmembrane region" description="Helical" evidence="9">
    <location>
        <begin position="985"/>
        <end position="1007"/>
    </location>
</feature>